<dbReference type="InterPro" id="IPR011050">
    <property type="entry name" value="Pectin_lyase_fold/virulence"/>
</dbReference>
<accession>A0A518IKM2</accession>
<dbReference type="SMART" id="SM00710">
    <property type="entry name" value="PbH1"/>
    <property type="match status" value="14"/>
</dbReference>
<evidence type="ECO:0000256" key="1">
    <source>
        <dbReference type="ARBA" id="ARBA00004196"/>
    </source>
</evidence>
<dbReference type="SUPFAM" id="SSF51126">
    <property type="entry name" value="Pectin lyase-like"/>
    <property type="match status" value="5"/>
</dbReference>
<name>A0A518IKM2_9PLAN</name>
<keyword evidence="6" id="KW-0732">Signal</keyword>
<keyword evidence="8" id="KW-0998">Cell outer membrane</keyword>
<organism evidence="10 11">
    <name type="scientific">Gimesia fumaroli</name>
    <dbReference type="NCBI Taxonomy" id="2527976"/>
    <lineage>
        <taxon>Bacteria</taxon>
        <taxon>Pseudomonadati</taxon>
        <taxon>Planctomycetota</taxon>
        <taxon>Planctomycetia</taxon>
        <taxon>Planctomycetales</taxon>
        <taxon>Planctomycetaceae</taxon>
        <taxon>Gimesia</taxon>
    </lineage>
</organism>
<evidence type="ECO:0000256" key="8">
    <source>
        <dbReference type="ARBA" id="ARBA00023237"/>
    </source>
</evidence>
<proteinExistence type="predicted"/>
<keyword evidence="7" id="KW-0472">Membrane</keyword>
<dbReference type="Gene3D" id="3.40.390.10">
    <property type="entry name" value="Collagenase (Catalytic Domain)"/>
    <property type="match status" value="1"/>
</dbReference>
<dbReference type="InterPro" id="IPR036439">
    <property type="entry name" value="Dockerin_dom_sf"/>
</dbReference>
<dbReference type="InterPro" id="IPR024079">
    <property type="entry name" value="MetalloPept_cat_dom_sf"/>
</dbReference>
<dbReference type="Proteomes" id="UP000318313">
    <property type="component" value="Chromosome"/>
</dbReference>
<dbReference type="OrthoDB" id="292920at2"/>
<evidence type="ECO:0000256" key="6">
    <source>
        <dbReference type="ARBA" id="ARBA00022729"/>
    </source>
</evidence>
<dbReference type="KEGG" id="gfm:Enr17x_57050"/>
<comment type="subcellular location">
    <subcellularLocation>
        <location evidence="1">Cell envelope</location>
    </subcellularLocation>
    <subcellularLocation>
        <location evidence="2">Cell outer membrane</location>
    </subcellularLocation>
    <subcellularLocation>
        <location evidence="3">Secreted</location>
    </subcellularLocation>
</comment>
<evidence type="ECO:0000256" key="5">
    <source>
        <dbReference type="ARBA" id="ARBA00022525"/>
    </source>
</evidence>
<dbReference type="Gene3D" id="2.60.40.4130">
    <property type="match status" value="1"/>
</dbReference>
<keyword evidence="11" id="KW-1185">Reference proteome</keyword>
<evidence type="ECO:0000256" key="7">
    <source>
        <dbReference type="ARBA" id="ARBA00023136"/>
    </source>
</evidence>
<dbReference type="GO" id="GO:0005576">
    <property type="term" value="C:extracellular region"/>
    <property type="evidence" value="ECO:0007669"/>
    <property type="project" value="UniProtKB-SubCell"/>
</dbReference>
<evidence type="ECO:0000256" key="2">
    <source>
        <dbReference type="ARBA" id="ARBA00004442"/>
    </source>
</evidence>
<dbReference type="EMBL" id="CP037452">
    <property type="protein sequence ID" value="QDV53624.1"/>
    <property type="molecule type" value="Genomic_DNA"/>
</dbReference>
<dbReference type="GO" id="GO:0009279">
    <property type="term" value="C:cell outer membrane"/>
    <property type="evidence" value="ECO:0007669"/>
    <property type="project" value="UniProtKB-SubCell"/>
</dbReference>
<dbReference type="InterPro" id="IPR006626">
    <property type="entry name" value="PbH1"/>
</dbReference>
<dbReference type="SUPFAM" id="SSF63446">
    <property type="entry name" value="Type I dockerin domain"/>
    <property type="match status" value="1"/>
</dbReference>
<dbReference type="PANTHER" id="PTHR11319">
    <property type="entry name" value="G PROTEIN-COUPLED RECEPTOR-RELATED"/>
    <property type="match status" value="1"/>
</dbReference>
<dbReference type="Gene3D" id="2.160.20.10">
    <property type="entry name" value="Single-stranded right-handed beta-helix, Pectin lyase-like"/>
    <property type="match status" value="1"/>
</dbReference>
<evidence type="ECO:0000313" key="10">
    <source>
        <dbReference type="EMBL" id="QDV53624.1"/>
    </source>
</evidence>
<dbReference type="NCBIfam" id="NF041518">
    <property type="entry name" value="choice_anch_Q"/>
    <property type="match status" value="2"/>
</dbReference>
<dbReference type="InterPro" id="IPR059226">
    <property type="entry name" value="Choice_anch_Q_dom"/>
</dbReference>
<dbReference type="GO" id="GO:0008237">
    <property type="term" value="F:metallopeptidase activity"/>
    <property type="evidence" value="ECO:0007669"/>
    <property type="project" value="InterPro"/>
</dbReference>
<evidence type="ECO:0000313" key="11">
    <source>
        <dbReference type="Proteomes" id="UP000318313"/>
    </source>
</evidence>
<dbReference type="InterPro" id="IPR012334">
    <property type="entry name" value="Pectin_lyas_fold"/>
</dbReference>
<dbReference type="PANTHER" id="PTHR11319:SF35">
    <property type="entry name" value="OUTER MEMBRANE PROTEIN PMPC-RELATED"/>
    <property type="match status" value="1"/>
</dbReference>
<evidence type="ECO:0000256" key="4">
    <source>
        <dbReference type="ARBA" id="ARBA00016512"/>
    </source>
</evidence>
<dbReference type="InterPro" id="IPR003368">
    <property type="entry name" value="POMP_repeat"/>
</dbReference>
<sequence length="1781" mass="187681">MFSSQWLSSLKNQLRVRSSRRKHRARRHQAPFSRALVSRNAAESLEDRTLLTVFTVVNTDDSGEGSLRDAIEQANASAGADTISFDASLADQTIQLMNQLRITDDLTIIGLGSDQLTIDANHTGRIFDVYDGTHSANLYVSISGLTLANGDANVLPNLENTTPSIGLGGNISYKRYNTGGAIFNYEHLSVSDLVFQDNQARLGGAISSQSGAGATMSIENSVFLRNTASAGGAIYSRSSVTVTGSSFVENQATGDGGAIYASSLTVSGSSFTENSAQGSGGAIYHPYGELQVADSTFTGNVAGENGGGIYHNYRKVWNWGGITIPDGPDASMRQSVVYLNPTEITNCEFIENSATLGGALYSVERIPEGNPVAFSIADPNQIVGTGSPYEFENSFDPQVILNDCFFKANTAELGGAILNRSGSIQIVDSTFAENTVTHSGGALYNYGNLVMEDSTLNRNSANSGGGVYNTGNFKLIDGYFLQNHAASTGGAVASSLAYIRVNETYFGSNSAGQMGGGIYLVQGNRGSIVDDMGEILSNPSPLIENSIFNRNTAGNGGGIYNSPWMADIGFQTLNVLNSTFYHNEATQSGGGIYNGRTQLSISGSDFSQNQAIDGAGINNLGGSVFIEESTLSENIATGSGGAIATLGHLSLFNSTLSGNQAALAGGGIYHRNGAEFSPDGTEVNLSPIDPSQFPIVDPGLQLLPANPPQILDLIFVVSLNGVIDTTLPINDNDSDVPADSVPLWLLNSSLDVVNSSLVGNTAGASGGGISTPEPGSRSTTTVKNSIVAGNAATAGSQIAGEFTAQTNIIQDSIEDLIDPVLRDNGGPTKTHALLPGSIAINAGSNEIVENADLMTDQRGAGFERIIDGTVDIGAFELHSMTFVVDTNSDIDDGDYSSGQLSLREAIRLSNENPSDIDQITFDASLAGQTIVLSGELEIRDSVLITGLGANLLTLDGNQNGRIFNIHGFWTGPMRQVVIDGLTLTNGVDMSGGAIYTDKILTVRDCLITHNHSTRSGGGIYSEYELNVINTTFLLNSAALSGGAIKAGDHRTTITGSSFERNTAQSGGAFSASQFYIRGPKVSISDSTFFENSASSAGGAIYIYEGTLTIEDSEISKNTTSQWGAGVYSEHAAISITGSTLAENLAVVNGGGVYLLDGSLNLRESTLSGNFAGSTGGGIHSTGDLTIYNSTISGNTTNGFGGGVYQTAGLGGPTEIEFYSVSTADFIYYRETPNELTIVNSTITGNHAAISAGGIFSSAETFELANSIVAGNSAAGNAQISGVYSSGINIIQDSIEGVLAPVLRDNGGPTKTHALLAGSAAINGGDNAAAEAAGLMNDQRGDGSSRIVDGTVDIGAFEVQAPLAQIDLRVVKSKTPTSGNGESASLPENITWIDEWGNYWVEIWISTADTTDLGIMSANLDLTYNTEITTATSIEYGAAFTENQTGTINDQTGTIENLSAETSLTNVGDDQRVLFARIKFESTTDDAVDLDLEGQSLNAQSLSLEISQPQILLADHTASDVIYGLAPATQIWANPYDFNDDDAINVADLKILISTYHSVSSKSNSPHKWITDLNRNDRVDLRDLILFVRNFGKDKADRSQNYFPENFIELWFDHLIVDSQSEVQANAHPVTQSAAETVLESVVEQVSPQLTPSQNETLAQVDIEVVDLAGETLGRAVPGTIYIDVNAAGRGWFVDASPADHSEFTYDSELTLIALPDSSAAGQVDLFTVILHELGHLLGYEHETDGVMQETLVPGVRRLPDWADETDSFFSTLSGESELLPF</sequence>
<dbReference type="InterPro" id="IPR018247">
    <property type="entry name" value="EF_Hand_1_Ca_BS"/>
</dbReference>
<dbReference type="SUPFAM" id="SSF55486">
    <property type="entry name" value="Metalloproteases ('zincins'), catalytic domain"/>
    <property type="match status" value="1"/>
</dbReference>
<reference evidence="10 11" key="1">
    <citation type="submission" date="2019-03" db="EMBL/GenBank/DDBJ databases">
        <title>Deep-cultivation of Planctomycetes and their phenomic and genomic characterization uncovers novel biology.</title>
        <authorList>
            <person name="Wiegand S."/>
            <person name="Jogler M."/>
            <person name="Boedeker C."/>
            <person name="Pinto D."/>
            <person name="Vollmers J."/>
            <person name="Rivas-Marin E."/>
            <person name="Kohn T."/>
            <person name="Peeters S.H."/>
            <person name="Heuer A."/>
            <person name="Rast P."/>
            <person name="Oberbeckmann S."/>
            <person name="Bunk B."/>
            <person name="Jeske O."/>
            <person name="Meyerdierks A."/>
            <person name="Storesund J.E."/>
            <person name="Kallscheuer N."/>
            <person name="Luecker S."/>
            <person name="Lage O.M."/>
            <person name="Pohl T."/>
            <person name="Merkel B.J."/>
            <person name="Hornburger P."/>
            <person name="Mueller R.-W."/>
            <person name="Bruemmer F."/>
            <person name="Labrenz M."/>
            <person name="Spormann A.M."/>
            <person name="Op den Camp H."/>
            <person name="Overmann J."/>
            <person name="Amann R."/>
            <person name="Jetten M.S.M."/>
            <person name="Mascher T."/>
            <person name="Medema M.H."/>
            <person name="Devos D.P."/>
            <person name="Kaster A.-K."/>
            <person name="Ovreas L."/>
            <person name="Rohde M."/>
            <person name="Galperin M.Y."/>
            <person name="Jogler C."/>
        </authorList>
    </citation>
    <scope>NUCLEOTIDE SEQUENCE [LARGE SCALE GENOMIC DNA]</scope>
    <source>
        <strain evidence="10 11">Enr17</strain>
    </source>
</reference>
<dbReference type="PROSITE" id="PS00018">
    <property type="entry name" value="EF_HAND_1"/>
    <property type="match status" value="1"/>
</dbReference>
<protein>
    <recommendedName>
        <fullName evidence="4">Probable pectate lyase C</fullName>
    </recommendedName>
</protein>
<dbReference type="GO" id="GO:0000272">
    <property type="term" value="P:polysaccharide catabolic process"/>
    <property type="evidence" value="ECO:0007669"/>
    <property type="project" value="InterPro"/>
</dbReference>
<evidence type="ECO:0000256" key="3">
    <source>
        <dbReference type="ARBA" id="ARBA00004613"/>
    </source>
</evidence>
<evidence type="ECO:0000256" key="9">
    <source>
        <dbReference type="SAM" id="MobiDB-lite"/>
    </source>
</evidence>
<dbReference type="Pfam" id="PF02415">
    <property type="entry name" value="Chlam_PMP"/>
    <property type="match status" value="4"/>
</dbReference>
<feature type="region of interest" description="Disordered" evidence="9">
    <location>
        <begin position="761"/>
        <end position="780"/>
    </location>
</feature>
<gene>
    <name evidence="10" type="primary">pmpG</name>
    <name evidence="10" type="ORF">Enr17x_57050</name>
</gene>
<keyword evidence="5" id="KW-0964">Secreted</keyword>
<dbReference type="NCBIfam" id="TIGR01376">
    <property type="entry name" value="POMP_repeat"/>
    <property type="match status" value="1"/>
</dbReference>
<dbReference type="RefSeq" id="WP_145313282.1">
    <property type="nucleotide sequence ID" value="NZ_CP037452.1"/>
</dbReference>